<dbReference type="VEuPathDB" id="GiardiaDB:DHA2_150232"/>
<evidence type="ECO:0000313" key="3">
    <source>
        <dbReference type="Proteomes" id="UP000018320"/>
    </source>
</evidence>
<gene>
    <name evidence="2" type="ORF">DHA2_150232</name>
</gene>
<proteinExistence type="predicted"/>
<feature type="signal peptide" evidence="1">
    <location>
        <begin position="1"/>
        <end position="18"/>
    </location>
</feature>
<sequence>MWVLVVLSILLWQHLAVGVTGRLAEASCSVDSLMWTCKGPGLLPLDLLQPDKVLGITHIHGDMFCESTRITGYDGLISLAGWNSYRQQAYLRVTETNAYYLTLDMKGWMALTSSVDASAGSSRIQLGDGAVLQGYLHSLS</sequence>
<evidence type="ECO:0000313" key="2">
    <source>
        <dbReference type="EMBL" id="ESU38077.1"/>
    </source>
</evidence>
<dbReference type="Proteomes" id="UP000018320">
    <property type="component" value="Unassembled WGS sequence"/>
</dbReference>
<dbReference type="VEuPathDB" id="GiardiaDB:GL50581_3583"/>
<protein>
    <submittedName>
        <fullName evidence="2">Uncharacterized protein</fullName>
    </submittedName>
</protein>
<name>V6TIC1_GIAIN</name>
<feature type="chain" id="PRO_5004751837" evidence="1">
    <location>
        <begin position="19"/>
        <end position="140"/>
    </location>
</feature>
<evidence type="ECO:0000256" key="1">
    <source>
        <dbReference type="SAM" id="SignalP"/>
    </source>
</evidence>
<organism evidence="2 3">
    <name type="scientific">Giardia intestinalis</name>
    <name type="common">Giardia lamblia</name>
    <dbReference type="NCBI Taxonomy" id="5741"/>
    <lineage>
        <taxon>Eukaryota</taxon>
        <taxon>Metamonada</taxon>
        <taxon>Diplomonadida</taxon>
        <taxon>Hexamitidae</taxon>
        <taxon>Giardiinae</taxon>
        <taxon>Giardia</taxon>
    </lineage>
</organism>
<accession>V6TIC1</accession>
<dbReference type="VEuPathDB" id="GiardiaDB:QR46_0030"/>
<comment type="caution">
    <text evidence="2">The sequence shown here is derived from an EMBL/GenBank/DDBJ whole genome shotgun (WGS) entry which is preliminary data.</text>
</comment>
<dbReference type="VEuPathDB" id="GiardiaDB:GL50803_0019381"/>
<keyword evidence="1" id="KW-0732">Signal</keyword>
<reference evidence="2 3" key="2">
    <citation type="journal article" date="2013" name="Genome Biol. Evol.">
        <title>Genome sequencing of Giardia lamblia genotypes A2 and B isolates (DH and GS) and comparative analysis with the genomes of genotypes A1 and E (WB and Pig).</title>
        <authorList>
            <person name="Adam R.D."/>
            <person name="Dahlstrom E.W."/>
            <person name="Martens C.A."/>
            <person name="Bruno D.P."/>
            <person name="Barbian K.D."/>
            <person name="Ricklefs S.M."/>
            <person name="Hernandez M.M."/>
            <person name="Narla N.P."/>
            <person name="Patel R.B."/>
            <person name="Porcella S.F."/>
            <person name="Nash T.E."/>
        </authorList>
    </citation>
    <scope>NUCLEOTIDE SEQUENCE [LARGE SCALE GENOMIC DNA]</scope>
    <source>
        <strain evidence="2 3">DH</strain>
    </source>
</reference>
<reference evidence="3" key="1">
    <citation type="submission" date="2012-02" db="EMBL/GenBank/DDBJ databases">
        <title>Genome sequencing of Giardia lamblia Genotypes A2 and B isolates (DH and GS) and comparative analysis with the genomes of Genotypes A1 and E (WB and Pig).</title>
        <authorList>
            <person name="Adam R."/>
            <person name="Dahlstrom E."/>
            <person name="Martens C."/>
            <person name="Bruno D."/>
            <person name="Barbian K."/>
            <person name="Porcella S.F."/>
            <person name="Nash T."/>
        </authorList>
    </citation>
    <scope>NUCLEOTIDE SEQUENCE</scope>
    <source>
        <strain evidence="3">DH</strain>
    </source>
</reference>
<dbReference type="EMBL" id="AHGT01000017">
    <property type="protein sequence ID" value="ESU38077.1"/>
    <property type="molecule type" value="Genomic_DNA"/>
</dbReference>
<dbReference type="AlphaFoldDB" id="V6TIC1"/>